<dbReference type="AlphaFoldDB" id="G1SSI3"/>
<evidence type="ECO:0000256" key="2">
    <source>
        <dbReference type="ARBA" id="ARBA00007872"/>
    </source>
</evidence>
<evidence type="ECO:0000256" key="5">
    <source>
        <dbReference type="ARBA" id="ARBA00023157"/>
    </source>
</evidence>
<dbReference type="PANTHER" id="PTHR15273:SF5">
    <property type="entry name" value="DAN DOMAIN FAMILY MEMBER 5"/>
    <property type="match status" value="1"/>
</dbReference>
<dbReference type="GO" id="GO:0032926">
    <property type="term" value="P:negative regulation of activin receptor signaling pathway"/>
    <property type="evidence" value="ECO:0007669"/>
    <property type="project" value="UniProtKB-ARBA"/>
</dbReference>
<dbReference type="SMART" id="SM00041">
    <property type="entry name" value="CT"/>
    <property type="match status" value="1"/>
</dbReference>
<dbReference type="eggNOG" id="ENOG502RZ3T">
    <property type="taxonomic scope" value="Eukaryota"/>
</dbReference>
<dbReference type="GeneTree" id="ENSGT00530000063926"/>
<dbReference type="InterPro" id="IPR016860">
    <property type="entry name" value="Cerberus"/>
</dbReference>
<dbReference type="InterPro" id="IPR006207">
    <property type="entry name" value="Cys_knot_C"/>
</dbReference>
<dbReference type="Proteomes" id="UP000001811">
    <property type="component" value="Unplaced"/>
</dbReference>
<proteinExistence type="inferred from homology"/>
<dbReference type="HOGENOM" id="CLU_122900_0_0_1"/>
<dbReference type="InterPro" id="IPR004133">
    <property type="entry name" value="DAN_dom"/>
</dbReference>
<comment type="subcellular location">
    <subcellularLocation>
        <location evidence="1 6">Secreted</location>
    </subcellularLocation>
</comment>
<dbReference type="PaxDb" id="9986-ENSOCUP00000006210"/>
<dbReference type="STRING" id="9986.ENSOCUP00000006210"/>
<dbReference type="GO" id="GO:0005576">
    <property type="term" value="C:extracellular region"/>
    <property type="evidence" value="ECO:0007669"/>
    <property type="project" value="UniProtKB-SubCell"/>
</dbReference>
<name>G1SSI3_RABIT</name>
<evidence type="ECO:0000259" key="7">
    <source>
        <dbReference type="SMART" id="SM00041"/>
    </source>
</evidence>
<dbReference type="InParanoid" id="G1SSI3"/>
<reference evidence="8" key="2">
    <citation type="submission" date="2025-08" db="UniProtKB">
        <authorList>
            <consortium name="Ensembl"/>
        </authorList>
    </citation>
    <scope>IDENTIFICATION</scope>
    <source>
        <strain evidence="8">Thorbecke</strain>
    </source>
</reference>
<comment type="similarity">
    <text evidence="2 6">Belongs to the DAN family.</text>
</comment>
<keyword evidence="3 6" id="KW-0964">Secreted</keyword>
<evidence type="ECO:0000313" key="9">
    <source>
        <dbReference type="Proteomes" id="UP000001811"/>
    </source>
</evidence>
<reference evidence="8" key="3">
    <citation type="submission" date="2025-09" db="UniProtKB">
        <authorList>
            <consortium name="Ensembl"/>
        </authorList>
    </citation>
    <scope>IDENTIFICATION</scope>
    <source>
        <strain evidence="8">Thorbecke</strain>
    </source>
</reference>
<dbReference type="SMR" id="G1SSI3"/>
<dbReference type="GO" id="GO:0003002">
    <property type="term" value="P:regionalization"/>
    <property type="evidence" value="ECO:0007669"/>
    <property type="project" value="UniProtKB-ARBA"/>
</dbReference>
<dbReference type="InterPro" id="IPR029034">
    <property type="entry name" value="Cystine-knot_cytokine"/>
</dbReference>
<keyword evidence="5" id="KW-1015">Disulfide bond</keyword>
<keyword evidence="9" id="KW-1185">Reference proteome</keyword>
<dbReference type="GO" id="GO:0048513">
    <property type="term" value="P:animal organ development"/>
    <property type="evidence" value="ECO:0007669"/>
    <property type="project" value="UniProtKB-ARBA"/>
</dbReference>
<evidence type="ECO:0000256" key="3">
    <source>
        <dbReference type="ARBA" id="ARBA00022525"/>
    </source>
</evidence>
<keyword evidence="4" id="KW-0732">Signal</keyword>
<accession>G1SSI3</accession>
<sequence>MWEGSTHCQPHVSAFSSIFFFSGPQSPPSPWCARPGWEGMWELNKFVCLPPSSFCSGLSREVGAGWGRGIKSRCRGLGDHSPDSRVGCSSSLSPFPDRQMFPRWLIALLSLLSSARLPLAWGKPRPQVSPPLPWAVTNQTQAVVGEVLAPEVPAPALGSWKVFLSLQKIGRLGVGGLQRTPEVTATPVPLPLDPQEVTQEVCKAVPFTQVLSRPGCSTARVHNHICFGRCTSLYVPGSDPTSLALCNGCEPARQRRAPVVLWCRGGGGRAFPRRVRMSTVLIDSCQCSPKA</sequence>
<protein>
    <recommendedName>
        <fullName evidence="7">CTCK domain-containing protein</fullName>
    </recommendedName>
</protein>
<reference evidence="8 9" key="1">
    <citation type="journal article" date="2011" name="Nature">
        <title>A high-resolution map of human evolutionary constraint using 29 mammals.</title>
        <authorList>
            <person name="Lindblad-Toh K."/>
            <person name="Garber M."/>
            <person name="Zuk O."/>
            <person name="Lin M.F."/>
            <person name="Parker B.J."/>
            <person name="Washietl S."/>
            <person name="Kheradpour P."/>
            <person name="Ernst J."/>
            <person name="Jordan G."/>
            <person name="Mauceli E."/>
            <person name="Ward L.D."/>
            <person name="Lowe C.B."/>
            <person name="Holloway A.K."/>
            <person name="Clamp M."/>
            <person name="Gnerre S."/>
            <person name="Alfoldi J."/>
            <person name="Beal K."/>
            <person name="Chang J."/>
            <person name="Clawson H."/>
            <person name="Cuff J."/>
            <person name="Di Palma F."/>
            <person name="Fitzgerald S."/>
            <person name="Flicek P."/>
            <person name="Guttman M."/>
            <person name="Hubisz M.J."/>
            <person name="Jaffe D.B."/>
            <person name="Jungreis I."/>
            <person name="Kent W.J."/>
            <person name="Kostka D."/>
            <person name="Lara M."/>
            <person name="Martins A.L."/>
            <person name="Massingham T."/>
            <person name="Moltke I."/>
            <person name="Raney B.J."/>
            <person name="Rasmussen M.D."/>
            <person name="Robinson J."/>
            <person name="Stark A."/>
            <person name="Vilella A.J."/>
            <person name="Wen J."/>
            <person name="Xie X."/>
            <person name="Zody M.C."/>
            <person name="Baldwin J."/>
            <person name="Bloom T."/>
            <person name="Chin C.W."/>
            <person name="Heiman D."/>
            <person name="Nicol R."/>
            <person name="Nusbaum C."/>
            <person name="Young S."/>
            <person name="Wilkinson J."/>
            <person name="Worley K.C."/>
            <person name="Kovar C.L."/>
            <person name="Muzny D.M."/>
            <person name="Gibbs R.A."/>
            <person name="Cree A."/>
            <person name="Dihn H.H."/>
            <person name="Fowler G."/>
            <person name="Jhangiani S."/>
            <person name="Joshi V."/>
            <person name="Lee S."/>
            <person name="Lewis L.R."/>
            <person name="Nazareth L.V."/>
            <person name="Okwuonu G."/>
            <person name="Santibanez J."/>
            <person name="Warren W.C."/>
            <person name="Mardis E.R."/>
            <person name="Weinstock G.M."/>
            <person name="Wilson R.K."/>
            <person name="Delehaunty K."/>
            <person name="Dooling D."/>
            <person name="Fronik C."/>
            <person name="Fulton L."/>
            <person name="Fulton B."/>
            <person name="Graves T."/>
            <person name="Minx P."/>
            <person name="Sodergren E."/>
            <person name="Birney E."/>
            <person name="Margulies E.H."/>
            <person name="Herrero J."/>
            <person name="Green E.D."/>
            <person name="Haussler D."/>
            <person name="Siepel A."/>
            <person name="Goldman N."/>
            <person name="Pollard K.S."/>
            <person name="Pedersen J.S."/>
            <person name="Lander E.S."/>
            <person name="Kellis M."/>
        </authorList>
    </citation>
    <scope>NUCLEOTIDE SEQUENCE [LARGE SCALE GENOMIC DNA]</scope>
    <source>
        <strain evidence="9">Thorbecke</strain>
    </source>
</reference>
<evidence type="ECO:0000256" key="1">
    <source>
        <dbReference type="ARBA" id="ARBA00004613"/>
    </source>
</evidence>
<evidence type="ECO:0000313" key="8">
    <source>
        <dbReference type="Ensembl" id="ENSOCUP00000006210.3"/>
    </source>
</evidence>
<dbReference type="PANTHER" id="PTHR15273">
    <property type="entry name" value="DAN DOMAIN FAMILY MEMBER 5"/>
    <property type="match status" value="1"/>
</dbReference>
<evidence type="ECO:0000256" key="4">
    <source>
        <dbReference type="ARBA" id="ARBA00022729"/>
    </source>
</evidence>
<dbReference type="FunCoup" id="G1SSI3">
    <property type="interactions" value="129"/>
</dbReference>
<dbReference type="Bgee" id="ENSOCUG00000007189">
    <property type="expression patterns" value="Expressed in liver and 2 other cell types or tissues"/>
</dbReference>
<feature type="domain" description="CTCK" evidence="7">
    <location>
        <begin position="204"/>
        <end position="291"/>
    </location>
</feature>
<dbReference type="Ensembl" id="ENSOCUT00000007188.3">
    <property type="protein sequence ID" value="ENSOCUP00000006210.3"/>
    <property type="gene ID" value="ENSOCUG00000007189.3"/>
</dbReference>
<dbReference type="Gene3D" id="2.10.90.10">
    <property type="entry name" value="Cystine-knot cytokines"/>
    <property type="match status" value="1"/>
</dbReference>
<evidence type="ECO:0000256" key="6">
    <source>
        <dbReference type="PIRNR" id="PIRNR027807"/>
    </source>
</evidence>
<organism evidence="8 9">
    <name type="scientific">Oryctolagus cuniculus</name>
    <name type="common">Rabbit</name>
    <dbReference type="NCBI Taxonomy" id="9986"/>
    <lineage>
        <taxon>Eukaryota</taxon>
        <taxon>Metazoa</taxon>
        <taxon>Chordata</taxon>
        <taxon>Craniata</taxon>
        <taxon>Vertebrata</taxon>
        <taxon>Euteleostomi</taxon>
        <taxon>Mammalia</taxon>
        <taxon>Eutheria</taxon>
        <taxon>Euarchontoglires</taxon>
        <taxon>Glires</taxon>
        <taxon>Lagomorpha</taxon>
        <taxon>Leporidae</taxon>
        <taxon>Oryctolagus</taxon>
    </lineage>
</organism>
<dbReference type="Pfam" id="PF03045">
    <property type="entry name" value="DAN"/>
    <property type="match status" value="1"/>
</dbReference>